<evidence type="ECO:0000256" key="1">
    <source>
        <dbReference type="ARBA" id="ARBA00022737"/>
    </source>
</evidence>
<dbReference type="SMART" id="SM00248">
    <property type="entry name" value="ANK"/>
    <property type="match status" value="9"/>
</dbReference>
<dbReference type="PATRIC" id="fig|1382798.3.peg.2312"/>
<gene>
    <name evidence="5" type="ORF">PK35_16525</name>
</gene>
<dbReference type="OrthoDB" id="2575953at2"/>
<dbReference type="PANTHER" id="PTHR24198">
    <property type="entry name" value="ANKYRIN REPEAT AND PROTEIN KINASE DOMAIN-CONTAINING PROTEIN"/>
    <property type="match status" value="1"/>
</dbReference>
<dbReference type="Proteomes" id="UP000032361">
    <property type="component" value="Unassembled WGS sequence"/>
</dbReference>
<evidence type="ECO:0000256" key="3">
    <source>
        <dbReference type="PROSITE-ProRule" id="PRU00023"/>
    </source>
</evidence>
<feature type="repeat" description="ANK" evidence="3">
    <location>
        <begin position="268"/>
        <end position="301"/>
    </location>
</feature>
<dbReference type="RefSeq" id="WP_044627685.1">
    <property type="nucleotide sequence ID" value="NZ_JTDV01000019.1"/>
</dbReference>
<dbReference type="InterPro" id="IPR036770">
    <property type="entry name" value="Ankyrin_rpt-contain_sf"/>
</dbReference>
<feature type="repeat" description="ANK" evidence="3">
    <location>
        <begin position="408"/>
        <end position="440"/>
    </location>
</feature>
<keyword evidence="6" id="KW-1185">Reference proteome</keyword>
<dbReference type="SUPFAM" id="SSF48403">
    <property type="entry name" value="Ankyrin repeat"/>
    <property type="match status" value="2"/>
</dbReference>
<dbReference type="Pfam" id="PF12796">
    <property type="entry name" value="Ank_2"/>
    <property type="match status" value="3"/>
</dbReference>
<dbReference type="PROSITE" id="PS50297">
    <property type="entry name" value="ANK_REP_REGION"/>
    <property type="match status" value="5"/>
</dbReference>
<feature type="signal peptide" evidence="4">
    <location>
        <begin position="1"/>
        <end position="20"/>
    </location>
</feature>
<evidence type="ECO:0000256" key="2">
    <source>
        <dbReference type="ARBA" id="ARBA00023043"/>
    </source>
</evidence>
<evidence type="ECO:0000256" key="4">
    <source>
        <dbReference type="SAM" id="SignalP"/>
    </source>
</evidence>
<keyword evidence="1" id="KW-0677">Repeat</keyword>
<dbReference type="Gene3D" id="1.25.40.20">
    <property type="entry name" value="Ankyrin repeat-containing domain"/>
    <property type="match status" value="4"/>
</dbReference>
<keyword evidence="2 3" id="KW-0040">ANK repeat</keyword>
<dbReference type="AlphaFoldDB" id="A0A0D7VW29"/>
<evidence type="ECO:0000313" key="5">
    <source>
        <dbReference type="EMBL" id="KJD31085.1"/>
    </source>
</evidence>
<dbReference type="InterPro" id="IPR002110">
    <property type="entry name" value="Ankyrin_rpt"/>
</dbReference>
<dbReference type="EMBL" id="JTDV01000019">
    <property type="protein sequence ID" value="KJD31085.1"/>
    <property type="molecule type" value="Genomic_DNA"/>
</dbReference>
<dbReference type="PROSITE" id="PS50088">
    <property type="entry name" value="ANK_REPEAT"/>
    <property type="match status" value="7"/>
</dbReference>
<feature type="repeat" description="ANK" evidence="3">
    <location>
        <begin position="302"/>
        <end position="334"/>
    </location>
</feature>
<comment type="caution">
    <text evidence="5">The sequence shown here is derived from an EMBL/GenBank/DDBJ whole genome shotgun (WGS) entry which is preliminary data.</text>
</comment>
<keyword evidence="4" id="KW-0732">Signal</keyword>
<evidence type="ECO:0000313" key="6">
    <source>
        <dbReference type="Proteomes" id="UP000032361"/>
    </source>
</evidence>
<reference evidence="5 6" key="1">
    <citation type="journal article" date="2015" name="Antonie Van Leeuwenhoek">
        <title>Tamlana nanhaiensis sp. nov., isolated from surface seawater collected from the South China Sea.</title>
        <authorList>
            <person name="Liu X."/>
            <person name="Lai Q."/>
            <person name="Du Y."/>
            <person name="Li G."/>
            <person name="Sun F."/>
            <person name="Shao Z."/>
        </authorList>
    </citation>
    <scope>NUCLEOTIDE SEQUENCE [LARGE SCALE GENOMIC DNA]</scope>
    <source>
        <strain evidence="5 6">FHC16</strain>
    </source>
</reference>
<feature type="repeat" description="ANK" evidence="3">
    <location>
        <begin position="335"/>
        <end position="367"/>
    </location>
</feature>
<organism evidence="5 6">
    <name type="scientific">Neotamlana nanhaiensis</name>
    <dbReference type="NCBI Taxonomy" id="1382798"/>
    <lineage>
        <taxon>Bacteria</taxon>
        <taxon>Pseudomonadati</taxon>
        <taxon>Bacteroidota</taxon>
        <taxon>Flavobacteriia</taxon>
        <taxon>Flavobacteriales</taxon>
        <taxon>Flavobacteriaceae</taxon>
        <taxon>Neotamlana</taxon>
    </lineage>
</organism>
<protein>
    <submittedName>
        <fullName evidence="5">Uncharacterized protein</fullName>
    </submittedName>
</protein>
<feature type="repeat" description="ANK" evidence="3">
    <location>
        <begin position="441"/>
        <end position="474"/>
    </location>
</feature>
<feature type="repeat" description="ANK" evidence="3">
    <location>
        <begin position="133"/>
        <end position="167"/>
    </location>
</feature>
<dbReference type="PANTHER" id="PTHR24198:SF165">
    <property type="entry name" value="ANKYRIN REPEAT-CONTAINING PROTEIN-RELATED"/>
    <property type="match status" value="1"/>
</dbReference>
<sequence length="500" mass="54376">MKTQIQLAVITLFVSMTCFAQPQRPSFPEPDNIFLSRDFWGSNPTPEIIDAKIKAGNDPAEANGANFDGVTLAINSNAPYESILHMISKPGNDVNKPTHDGRTYIFWAGYKGNAKLVEYLIKNGAKTDVRDDHDYTPLNFAANAGNTNLKVYDLLIANGANLKEDVNHDGANALLIAISKDKDFKLTEYFESKGLSIDSKDMHGNGAFNYVARTGNIDLMNTLIKKGVKGNNQAFLFASQGGRGTSNGLEVYNYLESVGLSPKVTNEDGQTPLHIIAARSKDTEILNYLLEKGLNANAEDNDGNTAFLSAASRNDLSILKALLKETKDINHANKKGETALLLAIRSNKPEVVEFLLDNGADLEVTDAAGNNATYALVSGLSPRSKDDFNKKLDLLKSKGLDIAAPQKSGNTLYHLAVEKNSTDLLNIAAKTKADVNAKNSDGNTALHIAAMKAKDQDILKFLLDKGAKKDAKTDFEETAYDLASENELLKKNNISIEFLK</sequence>
<feature type="chain" id="PRO_5002325093" evidence="4">
    <location>
        <begin position="21"/>
        <end position="500"/>
    </location>
</feature>
<accession>A0A0D7VW29</accession>
<name>A0A0D7VW29_9FLAO</name>
<dbReference type="STRING" id="1382798.PK35_16525"/>
<feature type="repeat" description="ANK" evidence="3">
    <location>
        <begin position="100"/>
        <end position="132"/>
    </location>
</feature>
<proteinExistence type="predicted"/>